<protein>
    <submittedName>
        <fullName evidence="1">SRPBCC family protein</fullName>
    </submittedName>
</protein>
<gene>
    <name evidence="1" type="ORF">J1M35_17430</name>
</gene>
<evidence type="ECO:0000313" key="1">
    <source>
        <dbReference type="EMBL" id="QTD44826.1"/>
    </source>
</evidence>
<dbReference type="InterPro" id="IPR019587">
    <property type="entry name" value="Polyketide_cyclase/dehydratase"/>
</dbReference>
<proteinExistence type="predicted"/>
<organism evidence="1 2">
    <name type="scientific">Ottowia testudinis</name>
    <dbReference type="NCBI Taxonomy" id="2816950"/>
    <lineage>
        <taxon>Bacteria</taxon>
        <taxon>Pseudomonadati</taxon>
        <taxon>Pseudomonadota</taxon>
        <taxon>Betaproteobacteria</taxon>
        <taxon>Burkholderiales</taxon>
        <taxon>Comamonadaceae</taxon>
        <taxon>Ottowia</taxon>
    </lineage>
</organism>
<dbReference type="Gene3D" id="3.30.530.20">
    <property type="match status" value="1"/>
</dbReference>
<name>A0A975CFH8_9BURK</name>
<reference evidence="1" key="1">
    <citation type="submission" date="2021-03" db="EMBL/GenBank/DDBJ databases">
        <title>Ottowia sp. 27C isolated from the cloaca of a Giant Asian pond turtle (Heosemys grandis).</title>
        <authorList>
            <person name="Spergser J."/>
            <person name="Busse H.-J."/>
        </authorList>
    </citation>
    <scope>NUCLEOTIDE SEQUENCE</scope>
    <source>
        <strain evidence="1">27C</strain>
    </source>
</reference>
<sequence>MIALCVALTGLPTLAAAESYGAPPVRDVVADQDIRVQRKGSAFSIDAVMHAPVPLATAWEVLTDFERMPRYQRSLKSSEVLERGAERLLVHQKGVARFGPFSSPFESVREMQLASQRSIRAQQVSGTTLKQMTSLMTLEPENGGTRLTYHAEMEPESGLPPLVGPSLVQHETAAQFSATVREMVRRQSERTAQSAP</sequence>
<dbReference type="Pfam" id="PF10604">
    <property type="entry name" value="Polyketide_cyc2"/>
    <property type="match status" value="1"/>
</dbReference>
<dbReference type="InterPro" id="IPR023393">
    <property type="entry name" value="START-like_dom_sf"/>
</dbReference>
<dbReference type="Proteomes" id="UP000663903">
    <property type="component" value="Chromosome"/>
</dbReference>
<dbReference type="SUPFAM" id="SSF55961">
    <property type="entry name" value="Bet v1-like"/>
    <property type="match status" value="1"/>
</dbReference>
<accession>A0A975CFH8</accession>
<dbReference type="EMBL" id="CP071796">
    <property type="protein sequence ID" value="QTD44826.1"/>
    <property type="molecule type" value="Genomic_DNA"/>
</dbReference>
<dbReference type="AlphaFoldDB" id="A0A975CFH8"/>
<keyword evidence="2" id="KW-1185">Reference proteome</keyword>
<evidence type="ECO:0000313" key="2">
    <source>
        <dbReference type="Proteomes" id="UP000663903"/>
    </source>
</evidence>
<dbReference type="KEGG" id="otd:J1M35_17430"/>
<dbReference type="RefSeq" id="WP_208008444.1">
    <property type="nucleotide sequence ID" value="NZ_CP071796.1"/>
</dbReference>